<feature type="transmembrane region" description="Helical" evidence="12">
    <location>
        <begin position="205"/>
        <end position="222"/>
    </location>
</feature>
<dbReference type="GO" id="GO:0005789">
    <property type="term" value="C:endoplasmic reticulum membrane"/>
    <property type="evidence" value="ECO:0007669"/>
    <property type="project" value="UniProtKB-SubCell"/>
</dbReference>
<evidence type="ECO:0000256" key="11">
    <source>
        <dbReference type="ARBA" id="ARBA00024708"/>
    </source>
</evidence>
<dbReference type="EMBL" id="NHZQ01000447">
    <property type="protein sequence ID" value="PSK34499.1"/>
    <property type="molecule type" value="Genomic_DNA"/>
</dbReference>
<feature type="transmembrane region" description="Helical" evidence="12">
    <location>
        <begin position="262"/>
        <end position="280"/>
    </location>
</feature>
<evidence type="ECO:0000313" key="15">
    <source>
        <dbReference type="Proteomes" id="UP000243723"/>
    </source>
</evidence>
<dbReference type="GO" id="GO:0006506">
    <property type="term" value="P:GPI anchor biosynthetic process"/>
    <property type="evidence" value="ECO:0007669"/>
    <property type="project" value="UniProtKB-UniPathway"/>
</dbReference>
<feature type="transmembrane region" description="Helical" evidence="12">
    <location>
        <begin position="331"/>
        <end position="351"/>
    </location>
</feature>
<evidence type="ECO:0000313" key="14">
    <source>
        <dbReference type="EMBL" id="PSK34499.1"/>
    </source>
</evidence>
<keyword evidence="10 12" id="KW-0472">Membrane</keyword>
<feature type="transmembrane region" description="Helical" evidence="12">
    <location>
        <begin position="391"/>
        <end position="410"/>
    </location>
</feature>
<evidence type="ECO:0000256" key="5">
    <source>
        <dbReference type="ARBA" id="ARBA00022676"/>
    </source>
</evidence>
<comment type="pathway">
    <text evidence="2">Glycolipid biosynthesis; glycosylphosphatidylinositol-anchor biosynthesis.</text>
</comment>
<evidence type="ECO:0000256" key="13">
    <source>
        <dbReference type="SAM" id="SignalP"/>
    </source>
</evidence>
<feature type="transmembrane region" description="Helical" evidence="12">
    <location>
        <begin position="292"/>
        <end position="311"/>
    </location>
</feature>
<organism evidence="14 15">
    <name type="scientific">Elsinoe australis</name>
    <dbReference type="NCBI Taxonomy" id="40998"/>
    <lineage>
        <taxon>Eukaryota</taxon>
        <taxon>Fungi</taxon>
        <taxon>Dikarya</taxon>
        <taxon>Ascomycota</taxon>
        <taxon>Pezizomycotina</taxon>
        <taxon>Dothideomycetes</taxon>
        <taxon>Dothideomycetidae</taxon>
        <taxon>Myriangiales</taxon>
        <taxon>Elsinoaceae</taxon>
        <taxon>Elsinoe</taxon>
    </lineage>
</organism>
<evidence type="ECO:0000256" key="8">
    <source>
        <dbReference type="ARBA" id="ARBA00022824"/>
    </source>
</evidence>
<dbReference type="Proteomes" id="UP000243723">
    <property type="component" value="Unassembled WGS sequence"/>
</dbReference>
<comment type="subcellular location">
    <subcellularLocation>
        <location evidence="1 12">Endoplasmic reticulum membrane</location>
        <topology evidence="1 12">Multi-pass membrane protein</topology>
    </subcellularLocation>
</comment>
<evidence type="ECO:0000256" key="10">
    <source>
        <dbReference type="ARBA" id="ARBA00023136"/>
    </source>
</evidence>
<dbReference type="GO" id="GO:0000026">
    <property type="term" value="F:alpha-1,2-mannosyltransferase activity"/>
    <property type="evidence" value="ECO:0007669"/>
    <property type="project" value="TreeGrafter"/>
</dbReference>
<gene>
    <name evidence="14" type="ORF">B9Z65_8825</name>
</gene>
<feature type="chain" id="PRO_5015127904" description="Mannosyltransferase" evidence="13">
    <location>
        <begin position="23"/>
        <end position="606"/>
    </location>
</feature>
<dbReference type="UniPathway" id="UPA00196"/>
<evidence type="ECO:0000256" key="2">
    <source>
        <dbReference type="ARBA" id="ARBA00004687"/>
    </source>
</evidence>
<dbReference type="STRING" id="40998.A0A2P7YEV5"/>
<comment type="similarity">
    <text evidence="3">Belongs to the glycosyltransferase 22 family. PIGB subfamily.</text>
</comment>
<keyword evidence="9 12" id="KW-1133">Transmembrane helix</keyword>
<keyword evidence="4" id="KW-0337">GPI-anchor biosynthesis</keyword>
<feature type="transmembrane region" description="Helical" evidence="12">
    <location>
        <begin position="181"/>
        <end position="199"/>
    </location>
</feature>
<accession>A0A2P7YEV5</accession>
<dbReference type="PANTHER" id="PTHR22760:SF4">
    <property type="entry name" value="GPI MANNOSYLTRANSFERASE 3"/>
    <property type="match status" value="1"/>
</dbReference>
<feature type="transmembrane region" description="Helical" evidence="12">
    <location>
        <begin position="234"/>
        <end position="256"/>
    </location>
</feature>
<keyword evidence="6" id="KW-0808">Transferase</keyword>
<name>A0A2P7YEV5_9PEZI</name>
<feature type="signal peptide" evidence="13">
    <location>
        <begin position="1"/>
        <end position="22"/>
    </location>
</feature>
<dbReference type="EC" id="2.4.1.-" evidence="12"/>
<keyword evidence="5 12" id="KW-0328">Glycosyltransferase</keyword>
<dbReference type="OrthoDB" id="416834at2759"/>
<evidence type="ECO:0000256" key="7">
    <source>
        <dbReference type="ARBA" id="ARBA00022692"/>
    </source>
</evidence>
<comment type="function">
    <text evidence="11">Mannosyltransferase involved in glycosylphosphatidylinositol-anchor biosynthesis. Transfers the third mannose to Man2-GlcN-acyl-PI during GPI precursor assembly.</text>
</comment>
<evidence type="ECO:0000256" key="3">
    <source>
        <dbReference type="ARBA" id="ARBA00006065"/>
    </source>
</evidence>
<dbReference type="PANTHER" id="PTHR22760">
    <property type="entry name" value="GLYCOSYLTRANSFERASE"/>
    <property type="match status" value="1"/>
</dbReference>
<protein>
    <recommendedName>
        <fullName evidence="12">Mannosyltransferase</fullName>
        <ecNumber evidence="12">2.4.1.-</ecNumber>
    </recommendedName>
</protein>
<evidence type="ECO:0000256" key="12">
    <source>
        <dbReference type="RuleBase" id="RU363075"/>
    </source>
</evidence>
<comment type="caution">
    <text evidence="14">The sequence shown here is derived from an EMBL/GenBank/DDBJ whole genome shotgun (WGS) entry which is preliminary data.</text>
</comment>
<evidence type="ECO:0000256" key="1">
    <source>
        <dbReference type="ARBA" id="ARBA00004477"/>
    </source>
</evidence>
<feature type="transmembrane region" description="Helical" evidence="12">
    <location>
        <begin position="358"/>
        <end position="379"/>
    </location>
</feature>
<evidence type="ECO:0000256" key="9">
    <source>
        <dbReference type="ARBA" id="ARBA00022989"/>
    </source>
</evidence>
<dbReference type="AlphaFoldDB" id="A0A2P7YEV5"/>
<keyword evidence="15" id="KW-1185">Reference proteome</keyword>
<keyword evidence="8 12" id="KW-0256">Endoplasmic reticulum</keyword>
<evidence type="ECO:0000256" key="4">
    <source>
        <dbReference type="ARBA" id="ARBA00022502"/>
    </source>
</evidence>
<sequence>MRPPTNATNTLLFLLAIRILNAFTVETFFQPDEYFQSLEPAWQIAFGKQSGAWITWEWREHLRSSIHPYIFAACYKGAAQLTSILQLDSHTKGELFITAPKVLQAVFAALMDFYTWKLSVKHHGLRSQASLVTLFICIFSPWQWFCSTRTLMNSLECTLTAAALYYWPWETFTGVASIKRVPYRGSLVLSFILAATASILRAPNIIIWAVIGGCSVMYRLWLWQRALPVLSQVLLLATLCGSQVLLWCALADYQYYGRPVLPPLRFIHFNVVQSLAVFYGSNRKDYYSTEGLPILLTTFLPFALHGMYTSLGNTFPLRGHCKLSLPARTAAVRDTTLILVTLTTIVILSTIPHKEVRFLYPLLPILHTFVAPSLTTFFAPFPSPRLTYRKIVLFLLLTFNVLLALYASLVHQRGVIAVTHYLRHAHEARQAAFASNPHAPASGTDDIRGGNNDEAITTVAFLMPCHSTPWRSHLVHAGIKAWALTCEPPLNKTLAERATYLDEADEFYVRPTRWMGEKMAGTSTIAGTKGIGNGKGVWTRGNKEDEEGKRKWPLYLVFFEQLEPVMRTYLAQTAYEECWRGFNSHFHDDWRRKGDVVVWCMEGVGR</sequence>
<evidence type="ECO:0000256" key="6">
    <source>
        <dbReference type="ARBA" id="ARBA00022679"/>
    </source>
</evidence>
<reference evidence="14 15" key="1">
    <citation type="submission" date="2017-05" db="EMBL/GenBank/DDBJ databases">
        <title>Draft genome sequence of Elsinoe australis.</title>
        <authorList>
            <person name="Cheng Q."/>
        </authorList>
    </citation>
    <scope>NUCLEOTIDE SEQUENCE [LARGE SCALE GENOMIC DNA]</scope>
    <source>
        <strain evidence="14 15">NL1</strain>
    </source>
</reference>
<keyword evidence="7 12" id="KW-0812">Transmembrane</keyword>
<dbReference type="Pfam" id="PF03901">
    <property type="entry name" value="Glyco_transf_22"/>
    <property type="match status" value="1"/>
</dbReference>
<keyword evidence="13" id="KW-0732">Signal</keyword>
<proteinExistence type="inferred from homology"/>
<dbReference type="InterPro" id="IPR005599">
    <property type="entry name" value="GPI_mannosylTrfase"/>
</dbReference>